<reference evidence="1 3" key="2">
    <citation type="journal article" date="2013" name="Nature">
        <title>Insights into bilaterian evolution from three spiralian genomes.</title>
        <authorList>
            <person name="Simakov O."/>
            <person name="Marletaz F."/>
            <person name="Cho S.J."/>
            <person name="Edsinger-Gonzales E."/>
            <person name="Havlak P."/>
            <person name="Hellsten U."/>
            <person name="Kuo D.H."/>
            <person name="Larsson T."/>
            <person name="Lv J."/>
            <person name="Arendt D."/>
            <person name="Savage R."/>
            <person name="Osoegawa K."/>
            <person name="de Jong P."/>
            <person name="Grimwood J."/>
            <person name="Chapman J.A."/>
            <person name="Shapiro H."/>
            <person name="Aerts A."/>
            <person name="Otillar R.P."/>
            <person name="Terry A.Y."/>
            <person name="Boore J.L."/>
            <person name="Grigoriev I.V."/>
            <person name="Lindberg D.R."/>
            <person name="Seaver E.C."/>
            <person name="Weisblat D.A."/>
            <person name="Putnam N.H."/>
            <person name="Rokhsar D.S."/>
        </authorList>
    </citation>
    <scope>NUCLEOTIDE SEQUENCE</scope>
    <source>
        <strain evidence="1 3">I ESC-2004</strain>
    </source>
</reference>
<dbReference type="EMBL" id="AMQN01007854">
    <property type="status" value="NOT_ANNOTATED_CDS"/>
    <property type="molecule type" value="Genomic_DNA"/>
</dbReference>
<reference evidence="3" key="1">
    <citation type="submission" date="2012-12" db="EMBL/GenBank/DDBJ databases">
        <authorList>
            <person name="Hellsten U."/>
            <person name="Grimwood J."/>
            <person name="Chapman J.A."/>
            <person name="Shapiro H."/>
            <person name="Aerts A."/>
            <person name="Otillar R.P."/>
            <person name="Terry A.Y."/>
            <person name="Boore J.L."/>
            <person name="Simakov O."/>
            <person name="Marletaz F."/>
            <person name="Cho S.-J."/>
            <person name="Edsinger-Gonzales E."/>
            <person name="Havlak P."/>
            <person name="Kuo D.-H."/>
            <person name="Larsson T."/>
            <person name="Lv J."/>
            <person name="Arendt D."/>
            <person name="Savage R."/>
            <person name="Osoegawa K."/>
            <person name="de Jong P."/>
            <person name="Lindberg D.R."/>
            <person name="Seaver E.C."/>
            <person name="Weisblat D.A."/>
            <person name="Putnam N.H."/>
            <person name="Grigoriev I.V."/>
            <person name="Rokhsar D.S."/>
        </authorList>
    </citation>
    <scope>NUCLEOTIDE SEQUENCE</scope>
    <source>
        <strain evidence="3">I ESC-2004</strain>
    </source>
</reference>
<evidence type="ECO:0000313" key="3">
    <source>
        <dbReference type="Proteomes" id="UP000014760"/>
    </source>
</evidence>
<evidence type="ECO:0000313" key="2">
    <source>
        <dbReference type="EnsemblMetazoa" id="CapteP189928"/>
    </source>
</evidence>
<dbReference type="EnsemblMetazoa" id="CapteT189928">
    <property type="protein sequence ID" value="CapteP189928"/>
    <property type="gene ID" value="CapteG189928"/>
</dbReference>
<name>R7UPM2_CAPTE</name>
<dbReference type="EMBL" id="KB301566">
    <property type="protein sequence ID" value="ELU05376.1"/>
    <property type="molecule type" value="Genomic_DNA"/>
</dbReference>
<organism evidence="1">
    <name type="scientific">Capitella teleta</name>
    <name type="common">Polychaete worm</name>
    <dbReference type="NCBI Taxonomy" id="283909"/>
    <lineage>
        <taxon>Eukaryota</taxon>
        <taxon>Metazoa</taxon>
        <taxon>Spiralia</taxon>
        <taxon>Lophotrochozoa</taxon>
        <taxon>Annelida</taxon>
        <taxon>Polychaeta</taxon>
        <taxon>Sedentaria</taxon>
        <taxon>Scolecida</taxon>
        <taxon>Capitellidae</taxon>
        <taxon>Capitella</taxon>
    </lineage>
</organism>
<dbReference type="HOGENOM" id="CLU_1637030_0_0_1"/>
<dbReference type="AlphaFoldDB" id="R7UPM2"/>
<accession>R7UPM2</accession>
<sequence>MTQLQSGVEGEEYAEERLLKAGQMLQKSFLFKTNELLGLRMTEEHQEQDLGSRDSVSTTLDKLDAENYRNKSKQECSNHSGLSDIEMQTLHDQKEEQEENPIWSWDLRMQTTLAKCGNQSLVDSKMVSYNCTSHSSVKFRASTLITSHCGCSLESKVNRACE</sequence>
<evidence type="ECO:0000313" key="1">
    <source>
        <dbReference type="EMBL" id="ELU05376.1"/>
    </source>
</evidence>
<proteinExistence type="predicted"/>
<dbReference type="Proteomes" id="UP000014760">
    <property type="component" value="Unassembled WGS sequence"/>
</dbReference>
<gene>
    <name evidence="1" type="ORF">CAPTEDRAFT_189928</name>
</gene>
<protein>
    <submittedName>
        <fullName evidence="1 2">Uncharacterized protein</fullName>
    </submittedName>
</protein>
<keyword evidence="3" id="KW-1185">Reference proteome</keyword>
<reference evidence="2" key="3">
    <citation type="submission" date="2015-06" db="UniProtKB">
        <authorList>
            <consortium name="EnsemblMetazoa"/>
        </authorList>
    </citation>
    <scope>IDENTIFICATION</scope>
</reference>